<dbReference type="Pfam" id="PF14016">
    <property type="entry name" value="DUF4232"/>
    <property type="match status" value="1"/>
</dbReference>
<accession>A0AAC9LGB7</accession>
<dbReference type="KEGG" id="acad:UA74_25365"/>
<gene>
    <name evidence="3" type="ORF">UA74_25365</name>
</gene>
<reference evidence="4" key="1">
    <citation type="submission" date="2016-06" db="EMBL/GenBank/DDBJ databases">
        <title>Complete genome sequence of Actinoalloteichus fjordicus DSM 46855 (=ADI127-17), type strain of the new species Actinoalloteichus fjordicus.</title>
        <authorList>
            <person name="Ruckert C."/>
            <person name="Nouioui I."/>
            <person name="Willmese J."/>
            <person name="van Wezel G."/>
            <person name="Klenk H.-P."/>
            <person name="Kalinowski J."/>
            <person name="Zotchev S.B."/>
        </authorList>
    </citation>
    <scope>NUCLEOTIDE SEQUENCE [LARGE SCALE GENOMIC DNA]</scope>
    <source>
        <strain evidence="4">ADI127-7</strain>
    </source>
</reference>
<dbReference type="InterPro" id="IPR025326">
    <property type="entry name" value="DUF4232"/>
</dbReference>
<protein>
    <submittedName>
        <fullName evidence="3">DUF4232 family protein</fullName>
    </submittedName>
</protein>
<dbReference type="Proteomes" id="UP000185511">
    <property type="component" value="Chromosome"/>
</dbReference>
<organism evidence="3 4">
    <name type="scientific">Actinoalloteichus fjordicus</name>
    <dbReference type="NCBI Taxonomy" id="1612552"/>
    <lineage>
        <taxon>Bacteria</taxon>
        <taxon>Bacillati</taxon>
        <taxon>Actinomycetota</taxon>
        <taxon>Actinomycetes</taxon>
        <taxon>Pseudonocardiales</taxon>
        <taxon>Pseudonocardiaceae</taxon>
        <taxon>Actinoalloteichus</taxon>
    </lineage>
</organism>
<dbReference type="EMBL" id="CP016076">
    <property type="protein sequence ID" value="APU17082.1"/>
    <property type="molecule type" value="Genomic_DNA"/>
</dbReference>
<evidence type="ECO:0000313" key="4">
    <source>
        <dbReference type="Proteomes" id="UP000185511"/>
    </source>
</evidence>
<keyword evidence="4" id="KW-1185">Reference proteome</keyword>
<sequence>MRKTTRTTTTLAGVLGGALLLVGGQTVAGATATEPDVREGGVSACTAEDVEVELNPQPERPADYLLALTNVSDKTCEFSGALGLAGQNMAGEPIDQVPNDSVDHPGAPAPITLAPDHTAFAGVQVDLGDKGDPDTYVAAGFTASLPEFDGEVQARIVGAEDEPVQIPLTGLRVGTLQPVTDGVLF</sequence>
<feature type="signal peptide" evidence="1">
    <location>
        <begin position="1"/>
        <end position="28"/>
    </location>
</feature>
<feature type="chain" id="PRO_5042199906" evidence="1">
    <location>
        <begin position="29"/>
        <end position="185"/>
    </location>
</feature>
<dbReference type="AlphaFoldDB" id="A0AAC9LGB7"/>
<name>A0AAC9LGB7_9PSEU</name>
<evidence type="ECO:0000256" key="1">
    <source>
        <dbReference type="SAM" id="SignalP"/>
    </source>
</evidence>
<evidence type="ECO:0000313" key="3">
    <source>
        <dbReference type="EMBL" id="APU17082.1"/>
    </source>
</evidence>
<evidence type="ECO:0000259" key="2">
    <source>
        <dbReference type="Pfam" id="PF14016"/>
    </source>
</evidence>
<proteinExistence type="predicted"/>
<keyword evidence="1" id="KW-0732">Signal</keyword>
<dbReference type="RefSeq" id="WP_075742503.1">
    <property type="nucleotide sequence ID" value="NZ_CP016076.1"/>
</dbReference>
<feature type="domain" description="DUF4232" evidence="2">
    <location>
        <begin position="45"/>
        <end position="175"/>
    </location>
</feature>